<feature type="transmembrane region" description="Helical" evidence="7">
    <location>
        <begin position="221"/>
        <end position="245"/>
    </location>
</feature>
<feature type="transmembrane region" description="Helical" evidence="7">
    <location>
        <begin position="163"/>
        <end position="185"/>
    </location>
</feature>
<dbReference type="RefSeq" id="WP_262138462.1">
    <property type="nucleotide sequence ID" value="NZ_CP106879.1"/>
</dbReference>
<feature type="transmembrane region" description="Helical" evidence="7">
    <location>
        <begin position="257"/>
        <end position="276"/>
    </location>
</feature>
<organism evidence="8 9">
    <name type="scientific">Curtobacterium poinsettiae</name>
    <dbReference type="NCBI Taxonomy" id="159612"/>
    <lineage>
        <taxon>Bacteria</taxon>
        <taxon>Bacillati</taxon>
        <taxon>Actinomycetota</taxon>
        <taxon>Actinomycetes</taxon>
        <taxon>Micrococcales</taxon>
        <taxon>Microbacteriaceae</taxon>
        <taxon>Curtobacterium</taxon>
    </lineage>
</organism>
<dbReference type="EMBL" id="CP106879">
    <property type="protein sequence ID" value="UYC80146.1"/>
    <property type="molecule type" value="Genomic_DNA"/>
</dbReference>
<name>A0A9Q9P5Y2_9MICO</name>
<dbReference type="Pfam" id="PF01943">
    <property type="entry name" value="Polysacc_synt"/>
    <property type="match status" value="1"/>
</dbReference>
<evidence type="ECO:0000256" key="5">
    <source>
        <dbReference type="ARBA" id="ARBA00023136"/>
    </source>
</evidence>
<feature type="transmembrane region" description="Helical" evidence="7">
    <location>
        <begin position="485"/>
        <end position="502"/>
    </location>
</feature>
<feature type="transmembrane region" description="Helical" evidence="7">
    <location>
        <begin position="402"/>
        <end position="422"/>
    </location>
</feature>
<dbReference type="PANTHER" id="PTHR30250:SF11">
    <property type="entry name" value="O-ANTIGEN TRANSPORTER-RELATED"/>
    <property type="match status" value="1"/>
</dbReference>
<feature type="compositionally biased region" description="Basic and acidic residues" evidence="6">
    <location>
        <begin position="7"/>
        <end position="18"/>
    </location>
</feature>
<keyword evidence="2" id="KW-1003">Cell membrane</keyword>
<keyword evidence="5 7" id="KW-0472">Membrane</keyword>
<proteinExistence type="predicted"/>
<feature type="transmembrane region" description="Helical" evidence="7">
    <location>
        <begin position="373"/>
        <end position="395"/>
    </location>
</feature>
<feature type="transmembrane region" description="Helical" evidence="7">
    <location>
        <begin position="428"/>
        <end position="449"/>
    </location>
</feature>
<gene>
    <name evidence="8" type="ORF">OE229_13525</name>
</gene>
<dbReference type="KEGG" id="cpoi:OE229_13525"/>
<protein>
    <submittedName>
        <fullName evidence="8">Oligosaccharide flippase family protein</fullName>
    </submittedName>
</protein>
<dbReference type="PANTHER" id="PTHR30250">
    <property type="entry name" value="PST FAMILY PREDICTED COLANIC ACID TRANSPORTER"/>
    <property type="match status" value="1"/>
</dbReference>
<feature type="transmembrane region" description="Helical" evidence="7">
    <location>
        <begin position="192"/>
        <end position="215"/>
    </location>
</feature>
<evidence type="ECO:0000256" key="6">
    <source>
        <dbReference type="SAM" id="MobiDB-lite"/>
    </source>
</evidence>
<dbReference type="GO" id="GO:0005886">
    <property type="term" value="C:plasma membrane"/>
    <property type="evidence" value="ECO:0007669"/>
    <property type="project" value="UniProtKB-SubCell"/>
</dbReference>
<evidence type="ECO:0000256" key="2">
    <source>
        <dbReference type="ARBA" id="ARBA00022475"/>
    </source>
</evidence>
<sequence>MSFPPQTRREARAAREAEAPAPIAREPIAPEAVAPLPESLDTGSVAVRKGASVLFGRGLLYVVVWSMQLVVSSLISPVLAHFMPPAEFGVLASAIALYQALVVLAVLGIDQASVLQRAEDGDDRRARGLLAVGMVTAIVVTVAALTTIPVWADAAGFVGNHPLLLVAVLWTGPAAIVQISLALLVAQDRIRVFAVTSLLSSIGGSVIGLGLLTWVQADATTYAWGGVVAQGVAMVIGIAATRPRLAGLFDRKTTARAFRLGVPIALGNLSYFVLNAGDRIVVQRLLGPDEVARYQIAYIVGSAVILLLTFTNQAWAPHFAALRDPVARRQLAMHARDELYKMLGPVLLAVTLVSPVALPILAPASYRVQELSVVVFVVAITAFPVVASGATGRLLLVERRGVAVGVIAAIAGAVNIGANLVLVPVLGIAGAGLATVVAYAILAAMQLLALPDRREWRGPGARIVLTTLAALVVAAASLLLPQDVLWNWVRIAGVVACLPWFLRRLKTARGGVS</sequence>
<dbReference type="AlphaFoldDB" id="A0A9Q9P5Y2"/>
<evidence type="ECO:0000256" key="4">
    <source>
        <dbReference type="ARBA" id="ARBA00022989"/>
    </source>
</evidence>
<feature type="transmembrane region" description="Helical" evidence="7">
    <location>
        <begin position="129"/>
        <end position="151"/>
    </location>
</feature>
<accession>A0A9Q9P5Y2</accession>
<feature type="region of interest" description="Disordered" evidence="6">
    <location>
        <begin position="1"/>
        <end position="20"/>
    </location>
</feature>
<feature type="transmembrane region" description="Helical" evidence="7">
    <location>
        <begin position="461"/>
        <end position="479"/>
    </location>
</feature>
<evidence type="ECO:0000256" key="7">
    <source>
        <dbReference type="SAM" id="Phobius"/>
    </source>
</evidence>
<evidence type="ECO:0000256" key="1">
    <source>
        <dbReference type="ARBA" id="ARBA00004651"/>
    </source>
</evidence>
<dbReference type="Proteomes" id="UP001062223">
    <property type="component" value="Chromosome"/>
</dbReference>
<comment type="subcellular location">
    <subcellularLocation>
        <location evidence="1">Cell membrane</location>
        <topology evidence="1">Multi-pass membrane protein</topology>
    </subcellularLocation>
</comment>
<feature type="transmembrane region" description="Helical" evidence="7">
    <location>
        <begin position="342"/>
        <end position="361"/>
    </location>
</feature>
<keyword evidence="3 7" id="KW-0812">Transmembrane</keyword>
<feature type="transmembrane region" description="Helical" evidence="7">
    <location>
        <begin position="58"/>
        <end position="82"/>
    </location>
</feature>
<evidence type="ECO:0000256" key="3">
    <source>
        <dbReference type="ARBA" id="ARBA00022692"/>
    </source>
</evidence>
<keyword evidence="4 7" id="KW-1133">Transmembrane helix</keyword>
<feature type="transmembrane region" description="Helical" evidence="7">
    <location>
        <begin position="88"/>
        <end position="109"/>
    </location>
</feature>
<evidence type="ECO:0000313" key="8">
    <source>
        <dbReference type="EMBL" id="UYC80146.1"/>
    </source>
</evidence>
<dbReference type="InterPro" id="IPR050833">
    <property type="entry name" value="Poly_Biosynth_Transport"/>
</dbReference>
<reference evidence="8" key="1">
    <citation type="submission" date="2022-09" db="EMBL/GenBank/DDBJ databases">
        <title>Taxonomy of Curtobacterium flaccumfaciens.</title>
        <authorList>
            <person name="Osdaghi E."/>
            <person name="Taghavi S.M."/>
            <person name="Hamidizade M."/>
            <person name="Abachi H."/>
            <person name="Fazliarab A."/>
            <person name="Baeyen S."/>
            <person name="Portier P."/>
            <person name="Van Vaerenbergh J."/>
            <person name="Jacques M.-A."/>
        </authorList>
    </citation>
    <scope>NUCLEOTIDE SEQUENCE</scope>
    <source>
        <strain evidence="8">AGQB46</strain>
    </source>
</reference>
<feature type="transmembrane region" description="Helical" evidence="7">
    <location>
        <begin position="296"/>
        <end position="321"/>
    </location>
</feature>
<dbReference type="InterPro" id="IPR002797">
    <property type="entry name" value="Polysacc_synth"/>
</dbReference>
<evidence type="ECO:0000313" key="9">
    <source>
        <dbReference type="Proteomes" id="UP001062223"/>
    </source>
</evidence>